<evidence type="ECO:0000313" key="4">
    <source>
        <dbReference type="EMBL" id="QCC77885.1"/>
    </source>
</evidence>
<dbReference type="GO" id="GO:0030435">
    <property type="term" value="P:sporulation resulting in formation of a cellular spore"/>
    <property type="evidence" value="ECO:0007669"/>
    <property type="project" value="InterPro"/>
</dbReference>
<dbReference type="KEGG" id="ndp:E2C04_13090"/>
<dbReference type="Proteomes" id="UP000630594">
    <property type="component" value="Unassembled WGS sequence"/>
</dbReference>
<reference evidence="6" key="3">
    <citation type="journal article" date="2019" name="Int. J. Syst. Evol. Microbiol.">
        <title>The Global Catalogue of Microorganisms (GCM) 10K type strain sequencing project: providing services to taxonomists for standard genome sequencing and annotation.</title>
        <authorList>
            <consortium name="The Broad Institute Genomics Platform"/>
            <consortium name="The Broad Institute Genome Sequencing Center for Infectious Disease"/>
            <person name="Wu L."/>
            <person name="Ma J."/>
        </authorList>
    </citation>
    <scope>NUCLEOTIDE SEQUENCE [LARGE SCALE GENOMIC DNA]</scope>
    <source>
        <strain evidence="6">CCM 7403</strain>
    </source>
</reference>
<organism evidence="4 5">
    <name type="scientific">Nocardioides daphniae</name>
    <dbReference type="NCBI Taxonomy" id="402297"/>
    <lineage>
        <taxon>Bacteria</taxon>
        <taxon>Bacillati</taxon>
        <taxon>Actinomycetota</taxon>
        <taxon>Actinomycetes</taxon>
        <taxon>Propionibacteriales</taxon>
        <taxon>Nocardioidaceae</taxon>
        <taxon>Nocardioides</taxon>
    </lineage>
</organism>
<reference evidence="4" key="4">
    <citation type="submission" date="2019-03" db="EMBL/GenBank/DDBJ databases">
        <authorList>
            <person name="Huang Y."/>
        </authorList>
    </citation>
    <scope>NUCLEOTIDE SEQUENCE</scope>
    <source>
        <strain evidence="4">JCM 16608</strain>
    </source>
</reference>
<protein>
    <submittedName>
        <fullName evidence="4">SpoIID/LytB domain-containing protein</fullName>
    </submittedName>
</protein>
<dbReference type="Pfam" id="PF08486">
    <property type="entry name" value="SpoIID"/>
    <property type="match status" value="1"/>
</dbReference>
<proteinExistence type="predicted"/>
<dbReference type="PANTHER" id="PTHR30032:SF4">
    <property type="entry name" value="AMIDASE ENHANCER"/>
    <property type="match status" value="1"/>
</dbReference>
<feature type="domain" description="Sporulation stage II protein D amidase enhancer LytB N-terminal" evidence="2">
    <location>
        <begin position="200"/>
        <end position="286"/>
    </location>
</feature>
<feature type="signal peptide" evidence="1">
    <location>
        <begin position="1"/>
        <end position="30"/>
    </location>
</feature>
<accession>A0A4P7UEN6</accession>
<dbReference type="OrthoDB" id="9773852at2"/>
<dbReference type="InterPro" id="IPR013486">
    <property type="entry name" value="SpoIID/LytB"/>
</dbReference>
<name>A0A4P7UEN6_9ACTN</name>
<reference evidence="4 5" key="1">
    <citation type="journal article" date="2008" name="Int. J. Syst. Evol. Microbiol.">
        <title>Nocardioides daphniae sp. nov., isolated from Daphnia cucullata (Crustacea: Cladocera).</title>
        <authorList>
            <person name="Toth E.M."/>
            <person name="Keki Z."/>
            <person name="Homonnay Z.G."/>
            <person name="Borsodi A.K."/>
            <person name="Marialigeti K."/>
            <person name="Schumann P."/>
        </authorList>
    </citation>
    <scope>NUCLEOTIDE SEQUENCE [LARGE SCALE GENOMIC DNA]</scope>
    <source>
        <strain evidence="4 5">JCM 16608</strain>
    </source>
</reference>
<evidence type="ECO:0000259" key="2">
    <source>
        <dbReference type="Pfam" id="PF08486"/>
    </source>
</evidence>
<evidence type="ECO:0000256" key="1">
    <source>
        <dbReference type="SAM" id="SignalP"/>
    </source>
</evidence>
<reference evidence="3" key="5">
    <citation type="submission" date="2024-05" db="EMBL/GenBank/DDBJ databases">
        <authorList>
            <person name="Sun Q."/>
            <person name="Sedlacek I."/>
        </authorList>
    </citation>
    <scope>NUCLEOTIDE SEQUENCE</scope>
    <source>
        <strain evidence="3">CCM 7403</strain>
    </source>
</reference>
<reference evidence="3" key="2">
    <citation type="journal article" date="2014" name="Int. J. Syst. Evol. Microbiol.">
        <title>Complete genome of a new Firmicutes species belonging to the dominant human colonic microbiota ('Ruminococcus bicirculans') reveals two chromosomes and a selective capacity to utilize plant glucans.</title>
        <authorList>
            <consortium name="NISC Comparative Sequencing Program"/>
            <person name="Wegmann U."/>
            <person name="Louis P."/>
            <person name="Goesmann A."/>
            <person name="Henrissat B."/>
            <person name="Duncan S.H."/>
            <person name="Flint H.J."/>
        </authorList>
    </citation>
    <scope>NUCLEOTIDE SEQUENCE</scope>
    <source>
        <strain evidence="3">CCM 7403</strain>
    </source>
</reference>
<dbReference type="PANTHER" id="PTHR30032">
    <property type="entry name" value="N-ACETYLMURAMOYL-L-ALANINE AMIDASE-RELATED"/>
    <property type="match status" value="1"/>
</dbReference>
<keyword evidence="1" id="KW-0732">Signal</keyword>
<dbReference type="NCBIfam" id="TIGR02669">
    <property type="entry name" value="SpoIID_LytB"/>
    <property type="match status" value="1"/>
</dbReference>
<evidence type="ECO:0000313" key="3">
    <source>
        <dbReference type="EMBL" id="GGD27423.1"/>
    </source>
</evidence>
<sequence>MSFFSSRPVRVAGATLVAAALPLLATPAQAADKVDVAEGATVVIDGRGYGHGRGMSQYGAQGAAREGLKHTQIAEFYYPGTKWGHVGGDVKVRITRNTSSDVTVRARNFLRVRDLKAGRTWMLPGNGATLWRLTTDAKRRTVVQFKGKGKAAWKRWKTFGGEAQFAAAGRPITLVTSSGDVAYRGRLRSAAPDSGSRTRHTVNLVSMENYLRGVVPLEIPASWHPEAVRAQAVAARTYATYERSHPLAKHYQICDTTQCQVYGGASAEHPLSDAAIKDTRTKILTYRGEAAFTQFGSSNGGWAAAGSMPYQVAKEDPYDGWSGNPVHAWQVKLPATQLERTWPALGTLTRINVTERSGHGDFGGRVVAVTLVGSKGKVRVSGDQVRSALGLRSNWFDFTVEKKKPKARKK</sequence>
<feature type="chain" id="PRO_5020781392" evidence="1">
    <location>
        <begin position="31"/>
        <end position="410"/>
    </location>
</feature>
<dbReference type="EMBL" id="CP038462">
    <property type="protein sequence ID" value="QCC77885.1"/>
    <property type="molecule type" value="Genomic_DNA"/>
</dbReference>
<dbReference type="AlphaFoldDB" id="A0A4P7UEN6"/>
<dbReference type="RefSeq" id="WP_135832928.1">
    <property type="nucleotide sequence ID" value="NZ_BMCK01000005.1"/>
</dbReference>
<evidence type="ECO:0000313" key="6">
    <source>
        <dbReference type="Proteomes" id="UP000630594"/>
    </source>
</evidence>
<keyword evidence="6" id="KW-1185">Reference proteome</keyword>
<evidence type="ECO:0000313" key="5">
    <source>
        <dbReference type="Proteomes" id="UP000297025"/>
    </source>
</evidence>
<dbReference type="InterPro" id="IPR051922">
    <property type="entry name" value="Bact_Sporulation_Assoc"/>
</dbReference>
<dbReference type="EMBL" id="BMCK01000005">
    <property type="protein sequence ID" value="GGD27423.1"/>
    <property type="molecule type" value="Genomic_DNA"/>
</dbReference>
<gene>
    <name evidence="4" type="ORF">E2C04_13090</name>
    <name evidence="3" type="ORF">GCM10007231_28590</name>
</gene>
<dbReference type="GO" id="GO:0030288">
    <property type="term" value="C:outer membrane-bounded periplasmic space"/>
    <property type="evidence" value="ECO:0007669"/>
    <property type="project" value="TreeGrafter"/>
</dbReference>
<dbReference type="InterPro" id="IPR013693">
    <property type="entry name" value="SpoIID/LytB_N"/>
</dbReference>
<dbReference type="Proteomes" id="UP000297025">
    <property type="component" value="Chromosome"/>
</dbReference>